<feature type="domain" description="Glycosyltransferase 2-like" evidence="2">
    <location>
        <begin position="2"/>
        <end position="138"/>
    </location>
</feature>
<dbReference type="PANTHER" id="PTHR43685">
    <property type="entry name" value="GLYCOSYLTRANSFERASE"/>
    <property type="match status" value="1"/>
</dbReference>
<organism evidence="3 4">
    <name type="scientific">Kineococcus aurantiacus</name>
    <dbReference type="NCBI Taxonomy" id="37633"/>
    <lineage>
        <taxon>Bacteria</taxon>
        <taxon>Bacillati</taxon>
        <taxon>Actinomycetota</taxon>
        <taxon>Actinomycetes</taxon>
        <taxon>Kineosporiales</taxon>
        <taxon>Kineosporiaceae</taxon>
        <taxon>Kineococcus</taxon>
    </lineage>
</organism>
<dbReference type="InterPro" id="IPR001173">
    <property type="entry name" value="Glyco_trans_2-like"/>
</dbReference>
<evidence type="ECO:0000313" key="3">
    <source>
        <dbReference type="EMBL" id="NYD24438.1"/>
    </source>
</evidence>
<dbReference type="Pfam" id="PF00535">
    <property type="entry name" value="Glycos_transf_2"/>
    <property type="match status" value="1"/>
</dbReference>
<sequence>MAQDPPPAEVVVCDDGSKDASATVAASFGPAVRLVRHRTNQGEAAAKNTAVRTATSPWVAVLDADDEWLPGRLQAVRDLLTRRPELDLVTTDAQLVHDGRVLGRWYGPHYPFAWEDQRRKLLERNFVFGHVVVRREAFLAVGGFDPAVRHATDWDCWIRMAFAGARLGLVPEPLARYHLHEGSLSSDRGAMASSIATFLRRRLHELPLTAAERVTAEGTAREQDRQAARYRLKSRLATQGPATRAAAWRVLTDTGQPVRSRAIAGLAGVAPGLVGRVQSHRDTRTWIGPGDVRLPRTTAPEPPAAAPAPRRPRVLLTLPDRPWPADGGKRLRCSTTLRALADLPGVDLDVAVLFAGPPVPRPLPPGVRVATVLQVDAGPRRRLPGMLASAVRVVPWQIAVVRWGVARRALRPLRDQRYDLVWFGYSDHAVSLGRTLRGCRTVVDMDDVETAKLRSFLALPADSPTTRRAVRWQRRVERPLWAAVEERVRRIADTVVVCSDLDRTRVAGPRTEVVPNSYPPPAQPRPARPLPERPVLLVVGTYHYPPNVDAAVHAATRVLPLVRELVPGTRLRLVGRGGVDLLADLNGLPGVEVVGDVEDIDAELAGADVALVPVRYGGGTRVKVLEAFAHGVPVVSTRLGSEGLDALDGVHLLHGNTPGEMAEACRRVLQEEGLGTRLAEAAQRLHEQRYRPEVARAAVQRVARRHLGLPTEDTGPPAGSTGT</sequence>
<dbReference type="CDD" id="cd03801">
    <property type="entry name" value="GT4_PimA-like"/>
    <property type="match status" value="1"/>
</dbReference>
<dbReference type="AlphaFoldDB" id="A0A7Y9DPK1"/>
<name>A0A7Y9DPK1_9ACTN</name>
<dbReference type="Gene3D" id="3.40.50.2000">
    <property type="entry name" value="Glycogen Phosphorylase B"/>
    <property type="match status" value="1"/>
</dbReference>
<dbReference type="Pfam" id="PF13692">
    <property type="entry name" value="Glyco_trans_1_4"/>
    <property type="match status" value="1"/>
</dbReference>
<reference evidence="3 4" key="1">
    <citation type="submission" date="2020-07" db="EMBL/GenBank/DDBJ databases">
        <title>Sequencing the genomes of 1000 actinobacteria strains.</title>
        <authorList>
            <person name="Klenk H.-P."/>
        </authorList>
    </citation>
    <scope>NUCLEOTIDE SEQUENCE [LARGE SCALE GENOMIC DNA]</scope>
    <source>
        <strain evidence="3 4">DSM 7487</strain>
    </source>
</reference>
<dbReference type="Proteomes" id="UP000521922">
    <property type="component" value="Unassembled WGS sequence"/>
</dbReference>
<accession>A0A7Y9DPK1</accession>
<evidence type="ECO:0000313" key="4">
    <source>
        <dbReference type="Proteomes" id="UP000521922"/>
    </source>
</evidence>
<protein>
    <submittedName>
        <fullName evidence="3">Glycosyltransferase involved in cell wall biosynthesis</fullName>
    </submittedName>
</protein>
<feature type="region of interest" description="Disordered" evidence="1">
    <location>
        <begin position="284"/>
        <end position="309"/>
    </location>
</feature>
<keyword evidence="3" id="KW-0808">Transferase</keyword>
<dbReference type="CDD" id="cd00761">
    <property type="entry name" value="Glyco_tranf_GTA_type"/>
    <property type="match status" value="1"/>
</dbReference>
<evidence type="ECO:0000259" key="2">
    <source>
        <dbReference type="Pfam" id="PF00535"/>
    </source>
</evidence>
<proteinExistence type="predicted"/>
<dbReference type="EMBL" id="JACCBB010000001">
    <property type="protein sequence ID" value="NYD24438.1"/>
    <property type="molecule type" value="Genomic_DNA"/>
</dbReference>
<dbReference type="Gene3D" id="3.90.550.10">
    <property type="entry name" value="Spore Coat Polysaccharide Biosynthesis Protein SpsA, Chain A"/>
    <property type="match status" value="1"/>
</dbReference>
<dbReference type="PANTHER" id="PTHR43685:SF2">
    <property type="entry name" value="GLYCOSYLTRANSFERASE 2-LIKE DOMAIN-CONTAINING PROTEIN"/>
    <property type="match status" value="1"/>
</dbReference>
<comment type="caution">
    <text evidence="3">The sequence shown here is derived from an EMBL/GenBank/DDBJ whole genome shotgun (WGS) entry which is preliminary data.</text>
</comment>
<feature type="compositionally biased region" description="Pro residues" evidence="1">
    <location>
        <begin position="517"/>
        <end position="529"/>
    </location>
</feature>
<dbReference type="InterPro" id="IPR029044">
    <property type="entry name" value="Nucleotide-diphossugar_trans"/>
</dbReference>
<dbReference type="InterPro" id="IPR050834">
    <property type="entry name" value="Glycosyltransf_2"/>
</dbReference>
<feature type="region of interest" description="Disordered" evidence="1">
    <location>
        <begin position="510"/>
        <end position="529"/>
    </location>
</feature>
<dbReference type="SUPFAM" id="SSF53448">
    <property type="entry name" value="Nucleotide-diphospho-sugar transferases"/>
    <property type="match status" value="1"/>
</dbReference>
<dbReference type="SUPFAM" id="SSF53756">
    <property type="entry name" value="UDP-Glycosyltransferase/glycogen phosphorylase"/>
    <property type="match status" value="1"/>
</dbReference>
<keyword evidence="4" id="KW-1185">Reference proteome</keyword>
<evidence type="ECO:0000256" key="1">
    <source>
        <dbReference type="SAM" id="MobiDB-lite"/>
    </source>
</evidence>
<dbReference type="GO" id="GO:0016740">
    <property type="term" value="F:transferase activity"/>
    <property type="evidence" value="ECO:0007669"/>
    <property type="project" value="UniProtKB-KW"/>
</dbReference>
<gene>
    <name evidence="3" type="ORF">BJ968_003978</name>
</gene>